<feature type="transmembrane region" description="Helical" evidence="8">
    <location>
        <begin position="296"/>
        <end position="315"/>
    </location>
</feature>
<dbReference type="Pfam" id="PF12349">
    <property type="entry name" value="Sterol-sensing"/>
    <property type="match status" value="1"/>
</dbReference>
<dbReference type="InterPro" id="IPR053958">
    <property type="entry name" value="HMGCR/SNAP/NPC1-like_SSD"/>
</dbReference>
<comment type="subcellular location">
    <subcellularLocation>
        <location evidence="1">Membrane</location>
        <topology evidence="1">Multi-pass membrane protein</topology>
    </subcellularLocation>
</comment>
<feature type="domain" description="SSD" evidence="9">
    <location>
        <begin position="295"/>
        <end position="450"/>
    </location>
</feature>
<evidence type="ECO:0000256" key="3">
    <source>
        <dbReference type="ARBA" id="ARBA00022692"/>
    </source>
</evidence>
<evidence type="ECO:0000256" key="8">
    <source>
        <dbReference type="SAM" id="Phobius"/>
    </source>
</evidence>
<keyword evidence="7" id="KW-0325">Glycoprotein</keyword>
<feature type="transmembrane region" description="Helical" evidence="8">
    <location>
        <begin position="859"/>
        <end position="880"/>
    </location>
</feature>
<dbReference type="GO" id="GO:0005886">
    <property type="term" value="C:plasma membrane"/>
    <property type="evidence" value="ECO:0007669"/>
    <property type="project" value="TreeGrafter"/>
</dbReference>
<dbReference type="FunFam" id="1.20.1640.10:FF:000003">
    <property type="entry name" value="protein patched homolog 1"/>
    <property type="match status" value="1"/>
</dbReference>
<dbReference type="GO" id="GO:0097108">
    <property type="term" value="F:hedgehog family protein binding"/>
    <property type="evidence" value="ECO:0007669"/>
    <property type="project" value="TreeGrafter"/>
</dbReference>
<accession>A0A8C3R3X2</accession>
<evidence type="ECO:0000256" key="6">
    <source>
        <dbReference type="ARBA" id="ARBA00023170"/>
    </source>
</evidence>
<dbReference type="FunFam" id="1.20.1640.10:FF:000007">
    <property type="entry name" value="Protein patched homolog 1"/>
    <property type="match status" value="1"/>
</dbReference>
<keyword evidence="5 8" id="KW-0472">Membrane</keyword>
<dbReference type="PANTHER" id="PTHR46022:SF5">
    <property type="entry name" value="PROTEIN PATCHED HOMOLOG 1"/>
    <property type="match status" value="1"/>
</dbReference>
<feature type="transmembrane region" description="Helical" evidence="8">
    <location>
        <begin position="887"/>
        <end position="906"/>
    </location>
</feature>
<dbReference type="InterPro" id="IPR004766">
    <property type="entry name" value="TM_rcpt_patched"/>
</dbReference>
<feature type="transmembrane region" description="Helical" evidence="8">
    <location>
        <begin position="581"/>
        <end position="599"/>
    </location>
</feature>
<dbReference type="Gene3D" id="1.20.1640.10">
    <property type="entry name" value="Multidrug efflux transporter AcrB transmembrane domain"/>
    <property type="match status" value="2"/>
</dbReference>
<dbReference type="Proteomes" id="UP000694396">
    <property type="component" value="Unplaced"/>
</dbReference>
<evidence type="ECO:0000259" key="9">
    <source>
        <dbReference type="PROSITE" id="PS50156"/>
    </source>
</evidence>
<evidence type="ECO:0000256" key="4">
    <source>
        <dbReference type="ARBA" id="ARBA00022989"/>
    </source>
</evidence>
<keyword evidence="6" id="KW-0675">Receptor</keyword>
<evidence type="ECO:0000313" key="11">
    <source>
        <dbReference type="Proteomes" id="UP000694396"/>
    </source>
</evidence>
<sequence>RQKIGEEAMFNPQLMIQTPQEDGANVLTTEALRQHLESALQASRVHVYMYNRQWKLEHLCYKSGELITEAGYMDQIIEYLYPCLIITPLDCFWEGAKLQSGTAYLLGKPPLQWINFDPLEFLEELKKINYQVESWEEMLNKAEVGHGYMDRPCLNPADPDCPITAPNKNSTKPLDIALVLSGGCYGLSRKYMHWQEELIIGGTVKNSSGKLVSAQALQTMFQLMTPKQMYEHFKGYEYVSHINWNEDKAAAILEAWQRMYVEVVHQSVAQNSTQKVLSFTTTTLDDILKSFSDVSAIRVASGYLLMLAYACLTMLRWDCAKSQGAVGLAGVLLVALSVAAGLGLCSLIGISFNAATTQVLPFLALGVGVDDVFLLAHAFNTSFVLQDRTGECLKRTGASVALTSISNVTAFFMAALIPIPALRAFSLQAAVVVVFNFAMVLLIFPAILSMDLYRREDRRLDIFCCFTSPCVTRVIQVEPQAFAHETQITMQSTVQLRTEYDPHTQVYYTTAEPRSEISVQPVTVTQDNLSCQSPESASSTRDLLSQFSDSSIHCLEQPCTKWTLSSFAEKHYAPFLLKPKAKIAVIFLFLGLLGLSLYGTTRVRDGLDLTDIVPRETREYDFIAAQFKYFSFYNMYIVTQKADYPNVQHLLYELHRSFSNVAYVLLEEDRQLPKMWLHYFRDWLQGLQDAFDSDWETGKITYNNYKNGSDDAVLAYKLLVQTGNHAKPIDISQLTKQRLVDADGIINPNAFYIYLTAWVSNDPVAYAASQANIRPHRPEWVHDKADYMPETRLRIPAAEPIEYAQFPFYLNGLRETSDFVEAIEKVRAICNNYTSLGISSYPNGYPFLFWEQYIGLRHWLLLSISVVLACTFLVCALFLLNPWTAGIIVVVLALMTVELFGMMGLIGIKLSAVPVVILIASVGIGVEFTVHVALAFLTAIGDRNHRAVLALEHMFAPVLDGAVSTLLGVLMLAGSEFDFIVSVLTSWSCFSSVLLTPCYLLDMVVFPLLTLKSVPGKSDT</sequence>
<feature type="transmembrane region" description="Helical" evidence="8">
    <location>
        <begin position="949"/>
        <end position="973"/>
    </location>
</feature>
<dbReference type="GO" id="GO:0008158">
    <property type="term" value="F:hedgehog receptor activity"/>
    <property type="evidence" value="ECO:0007669"/>
    <property type="project" value="InterPro"/>
</dbReference>
<dbReference type="GO" id="GO:0005119">
    <property type="term" value="F:smoothened binding"/>
    <property type="evidence" value="ECO:0007669"/>
    <property type="project" value="TreeGrafter"/>
</dbReference>
<reference evidence="10" key="1">
    <citation type="submission" date="2025-08" db="UniProtKB">
        <authorList>
            <consortium name="Ensembl"/>
        </authorList>
    </citation>
    <scope>IDENTIFICATION</scope>
</reference>
<comment type="similarity">
    <text evidence="2">Belongs to the patched family.</text>
</comment>
<reference evidence="10" key="2">
    <citation type="submission" date="2025-09" db="UniProtKB">
        <authorList>
            <consortium name="Ensembl"/>
        </authorList>
    </citation>
    <scope>IDENTIFICATION</scope>
</reference>
<evidence type="ECO:0000256" key="5">
    <source>
        <dbReference type="ARBA" id="ARBA00023136"/>
    </source>
</evidence>
<feature type="transmembrane region" description="Helical" evidence="8">
    <location>
        <begin position="327"/>
        <end position="350"/>
    </location>
</feature>
<protein>
    <recommendedName>
        <fullName evidence="9">SSD domain-containing protein</fullName>
    </recommendedName>
</protein>
<dbReference type="GO" id="GO:0045879">
    <property type="term" value="P:negative regulation of smoothened signaling pathway"/>
    <property type="evidence" value="ECO:0007669"/>
    <property type="project" value="TreeGrafter"/>
</dbReference>
<keyword evidence="4 8" id="KW-1133">Transmembrane helix</keyword>
<dbReference type="NCBIfam" id="TIGR00918">
    <property type="entry name" value="2A060602"/>
    <property type="match status" value="1"/>
</dbReference>
<dbReference type="SUPFAM" id="SSF82866">
    <property type="entry name" value="Multidrug efflux transporter AcrB transmembrane domain"/>
    <property type="match status" value="2"/>
</dbReference>
<dbReference type="PROSITE" id="PS50156">
    <property type="entry name" value="SSD"/>
    <property type="match status" value="1"/>
</dbReference>
<evidence type="ECO:0000256" key="2">
    <source>
        <dbReference type="ARBA" id="ARBA00005585"/>
    </source>
</evidence>
<feature type="transmembrane region" description="Helical" evidence="8">
    <location>
        <begin position="912"/>
        <end position="937"/>
    </location>
</feature>
<keyword evidence="11" id="KW-1185">Reference proteome</keyword>
<dbReference type="PANTHER" id="PTHR46022">
    <property type="entry name" value="PROTEIN PATCHED"/>
    <property type="match status" value="1"/>
</dbReference>
<evidence type="ECO:0000256" key="7">
    <source>
        <dbReference type="ARBA" id="ARBA00023180"/>
    </source>
</evidence>
<feature type="transmembrane region" description="Helical" evidence="8">
    <location>
        <begin position="397"/>
        <end position="419"/>
    </location>
</feature>
<dbReference type="Ensembl" id="ENSCRFT00000016245.1">
    <property type="protein sequence ID" value="ENSCRFP00000015693.1"/>
    <property type="gene ID" value="ENSCRFG00000010005.1"/>
</dbReference>
<feature type="transmembrane region" description="Helical" evidence="8">
    <location>
        <begin position="362"/>
        <end position="385"/>
    </location>
</feature>
<dbReference type="AlphaFoldDB" id="A0A8C3R3X2"/>
<name>A0A8C3R3X2_9PASS</name>
<proteinExistence type="inferred from homology"/>
<dbReference type="InterPro" id="IPR000731">
    <property type="entry name" value="SSD"/>
</dbReference>
<evidence type="ECO:0000256" key="1">
    <source>
        <dbReference type="ARBA" id="ARBA00004141"/>
    </source>
</evidence>
<keyword evidence="3 8" id="KW-0812">Transmembrane</keyword>
<feature type="transmembrane region" description="Helical" evidence="8">
    <location>
        <begin position="425"/>
        <end position="448"/>
    </location>
</feature>
<organism evidence="10 11">
    <name type="scientific">Cyanoderma ruficeps</name>
    <name type="common">rufous-capped babbler</name>
    <dbReference type="NCBI Taxonomy" id="181631"/>
    <lineage>
        <taxon>Eukaryota</taxon>
        <taxon>Metazoa</taxon>
        <taxon>Chordata</taxon>
        <taxon>Craniata</taxon>
        <taxon>Vertebrata</taxon>
        <taxon>Euteleostomi</taxon>
        <taxon>Archelosauria</taxon>
        <taxon>Archosauria</taxon>
        <taxon>Dinosauria</taxon>
        <taxon>Saurischia</taxon>
        <taxon>Theropoda</taxon>
        <taxon>Coelurosauria</taxon>
        <taxon>Aves</taxon>
        <taxon>Neognathae</taxon>
        <taxon>Neoaves</taxon>
        <taxon>Telluraves</taxon>
        <taxon>Australaves</taxon>
        <taxon>Passeriformes</taxon>
        <taxon>Sylvioidea</taxon>
        <taxon>Timaliidae</taxon>
        <taxon>Cyanoderma</taxon>
    </lineage>
</organism>
<feature type="transmembrane region" description="Helical" evidence="8">
    <location>
        <begin position="979"/>
        <end position="1001"/>
    </location>
</feature>
<evidence type="ECO:0000313" key="10">
    <source>
        <dbReference type="Ensembl" id="ENSCRFP00000015693.1"/>
    </source>
</evidence>